<dbReference type="eggNOG" id="COG1960">
    <property type="taxonomic scope" value="Bacteria"/>
</dbReference>
<dbReference type="Gene3D" id="2.40.110.10">
    <property type="entry name" value="Butyryl-CoA Dehydrogenase, subunit A, domain 2"/>
    <property type="match status" value="1"/>
</dbReference>
<dbReference type="AlphaFoldDB" id="A0A017TFM4"/>
<dbReference type="InterPro" id="IPR006091">
    <property type="entry name" value="Acyl-CoA_Oxase/DH_mid-dom"/>
</dbReference>
<dbReference type="InterPro" id="IPR046373">
    <property type="entry name" value="Acyl-CoA_Oxase/DH_mid-dom_sf"/>
</dbReference>
<dbReference type="EMBL" id="ASRX01000008">
    <property type="protein sequence ID" value="EYF07615.1"/>
    <property type="molecule type" value="Genomic_DNA"/>
</dbReference>
<dbReference type="GO" id="GO:0016627">
    <property type="term" value="F:oxidoreductase activity, acting on the CH-CH group of donors"/>
    <property type="evidence" value="ECO:0007669"/>
    <property type="project" value="InterPro"/>
</dbReference>
<gene>
    <name evidence="2" type="ORF">CAP_8116</name>
</gene>
<organism evidence="2 3">
    <name type="scientific">Chondromyces apiculatus DSM 436</name>
    <dbReference type="NCBI Taxonomy" id="1192034"/>
    <lineage>
        <taxon>Bacteria</taxon>
        <taxon>Pseudomonadati</taxon>
        <taxon>Myxococcota</taxon>
        <taxon>Polyangia</taxon>
        <taxon>Polyangiales</taxon>
        <taxon>Polyangiaceae</taxon>
        <taxon>Chondromyces</taxon>
    </lineage>
</organism>
<evidence type="ECO:0000259" key="1">
    <source>
        <dbReference type="Pfam" id="PF02770"/>
    </source>
</evidence>
<sequence>MIHLLRRLFADAPALDASSCVSLHTFRVAHAARTAAIPAPIDRAILGGFAADRLGYAFAAGYGAALDALLSTEGALPSPAPVAHGEVRVLCATEEGGAHPKAIQTTLTRDASGVLRLSGRKRWATMATHADALFVVASTGVDDAGRNQLRLVRVAADAPGILVTAMSSPSFTPEIPHAELTLDEVAVRDADVLPGDGYTTYLKPFRTVEDLHIHGALLGYLVGVGRRHGWPQPLLERLAALIVTVRTLAAAPTDAPETHLAVAGLLSAAEALLHETEPHWYQVGEDERRRWMRDWSLLVVAGKAREARRLRAWELLSSRRETGESAD</sequence>
<dbReference type="STRING" id="1192034.CAP_8116"/>
<reference evidence="2 3" key="1">
    <citation type="submission" date="2013-05" db="EMBL/GenBank/DDBJ databases">
        <title>Genome assembly of Chondromyces apiculatus DSM 436.</title>
        <authorList>
            <person name="Sharma G."/>
            <person name="Khatri I."/>
            <person name="Kaur C."/>
            <person name="Mayilraj S."/>
            <person name="Subramanian S."/>
        </authorList>
    </citation>
    <scope>NUCLEOTIDE SEQUENCE [LARGE SCALE GENOMIC DNA]</scope>
    <source>
        <strain evidence="2 3">DSM 436</strain>
    </source>
</reference>
<dbReference type="RefSeq" id="WP_044237061.1">
    <property type="nucleotide sequence ID" value="NZ_ASRX01000008.1"/>
</dbReference>
<dbReference type="Proteomes" id="UP000019678">
    <property type="component" value="Unassembled WGS sequence"/>
</dbReference>
<proteinExistence type="predicted"/>
<evidence type="ECO:0000313" key="3">
    <source>
        <dbReference type="Proteomes" id="UP000019678"/>
    </source>
</evidence>
<keyword evidence="3" id="KW-1185">Reference proteome</keyword>
<accession>A0A017TFM4</accession>
<dbReference type="SUPFAM" id="SSF56645">
    <property type="entry name" value="Acyl-CoA dehydrogenase NM domain-like"/>
    <property type="match status" value="1"/>
</dbReference>
<dbReference type="OrthoDB" id="4568976at2"/>
<protein>
    <recommendedName>
        <fullName evidence="1">Acyl-CoA oxidase/dehydrogenase middle domain-containing protein</fullName>
    </recommendedName>
</protein>
<comment type="caution">
    <text evidence="2">The sequence shown here is derived from an EMBL/GenBank/DDBJ whole genome shotgun (WGS) entry which is preliminary data.</text>
</comment>
<dbReference type="InterPro" id="IPR009100">
    <property type="entry name" value="AcylCoA_DH/oxidase_NM_dom_sf"/>
</dbReference>
<evidence type="ECO:0000313" key="2">
    <source>
        <dbReference type="EMBL" id="EYF07615.1"/>
    </source>
</evidence>
<name>A0A017TFM4_9BACT</name>
<dbReference type="Pfam" id="PF02770">
    <property type="entry name" value="Acyl-CoA_dh_M"/>
    <property type="match status" value="1"/>
</dbReference>
<feature type="domain" description="Acyl-CoA oxidase/dehydrogenase middle" evidence="1">
    <location>
        <begin position="93"/>
        <end position="185"/>
    </location>
</feature>